<dbReference type="FunFam" id="3.30.300.20:FF:000001">
    <property type="entry name" value="30S ribosomal protein S3"/>
    <property type="match status" value="1"/>
</dbReference>
<dbReference type="Proteomes" id="UP000228681">
    <property type="component" value="Unassembled WGS sequence"/>
</dbReference>
<dbReference type="InterPro" id="IPR015946">
    <property type="entry name" value="KH_dom-like_a/b"/>
</dbReference>
<evidence type="ECO:0000259" key="9">
    <source>
        <dbReference type="PROSITE" id="PS50823"/>
    </source>
</evidence>
<evidence type="ECO:0000313" key="10">
    <source>
        <dbReference type="EMBL" id="PIP25096.1"/>
    </source>
</evidence>
<dbReference type="GO" id="GO:0003729">
    <property type="term" value="F:mRNA binding"/>
    <property type="evidence" value="ECO:0007669"/>
    <property type="project" value="UniProtKB-UniRule"/>
</dbReference>
<dbReference type="InterPro" id="IPR057258">
    <property type="entry name" value="Ribosomal_uS3"/>
</dbReference>
<gene>
    <name evidence="8 10" type="primary">rpsC</name>
    <name evidence="10" type="ORF">COX34_00585</name>
</gene>
<evidence type="ECO:0000313" key="11">
    <source>
        <dbReference type="Proteomes" id="UP000228681"/>
    </source>
</evidence>
<dbReference type="SUPFAM" id="SSF54821">
    <property type="entry name" value="Ribosomal protein S3 C-terminal domain"/>
    <property type="match status" value="1"/>
</dbReference>
<feature type="domain" description="KH type-2" evidence="9">
    <location>
        <begin position="38"/>
        <end position="120"/>
    </location>
</feature>
<evidence type="ECO:0000256" key="2">
    <source>
        <dbReference type="ARBA" id="ARBA00022730"/>
    </source>
</evidence>
<dbReference type="Gene3D" id="3.30.300.20">
    <property type="match status" value="1"/>
</dbReference>
<comment type="caution">
    <text evidence="10">The sequence shown here is derived from an EMBL/GenBank/DDBJ whole genome shotgun (WGS) entry which is preliminary data.</text>
</comment>
<keyword evidence="5 8" id="KW-0687">Ribonucleoprotein</keyword>
<dbReference type="PROSITE" id="PS50823">
    <property type="entry name" value="KH_TYPE_2"/>
    <property type="match status" value="1"/>
</dbReference>
<evidence type="ECO:0000256" key="6">
    <source>
        <dbReference type="ARBA" id="ARBA00024998"/>
    </source>
</evidence>
<comment type="similarity">
    <text evidence="1 8">Belongs to the universal ribosomal protein uS3 family.</text>
</comment>
<dbReference type="PANTHER" id="PTHR11760:SF19">
    <property type="entry name" value="SMALL RIBOSOMAL SUBUNIT PROTEIN US3C"/>
    <property type="match status" value="1"/>
</dbReference>
<dbReference type="InterPro" id="IPR004044">
    <property type="entry name" value="KH_dom_type_2"/>
</dbReference>
<accession>A0A2G9Z0R9</accession>
<dbReference type="NCBIfam" id="TIGR01009">
    <property type="entry name" value="rpsC_bact"/>
    <property type="match status" value="1"/>
</dbReference>
<dbReference type="Gene3D" id="3.30.1140.32">
    <property type="entry name" value="Ribosomal protein S3, C-terminal domain"/>
    <property type="match status" value="1"/>
</dbReference>
<dbReference type="InterPro" id="IPR036419">
    <property type="entry name" value="Ribosomal_S3_C_sf"/>
</dbReference>
<evidence type="ECO:0000256" key="5">
    <source>
        <dbReference type="ARBA" id="ARBA00023274"/>
    </source>
</evidence>
<organism evidence="10 11">
    <name type="scientific">Candidatus Nealsonbacteria bacterium CG23_combo_of_CG06-09_8_20_14_all_36_12</name>
    <dbReference type="NCBI Taxonomy" id="1974718"/>
    <lineage>
        <taxon>Bacteria</taxon>
        <taxon>Candidatus Nealsoniibacteriota</taxon>
    </lineage>
</organism>
<comment type="subunit">
    <text evidence="8">Part of the 30S ribosomal subunit. Forms a tight complex with proteins S10 and S14.</text>
</comment>
<dbReference type="GO" id="GO:0006412">
    <property type="term" value="P:translation"/>
    <property type="evidence" value="ECO:0007669"/>
    <property type="project" value="UniProtKB-UniRule"/>
</dbReference>
<sequence>MTHKVHPKIYRIRDILNWNSRWLNKKTFPQYLEEDFKIREFLRKKLRDAGVSNIEIERSSGKINVIINTARPGLIIGRSGAGVEELKKEIEREILKGKPASALRAQARKQELKIEIQEIKNPWLSATLVSQWMAGQIEKRVRYRRVLKQALDKVMVNKEVKGVRVEVSGRLDGVEIARRQWLKKGQLPRQTIRADIDYAENRAYCTYGVVGIKVWIYKGEKFER</sequence>
<dbReference type="SUPFAM" id="SSF54814">
    <property type="entry name" value="Prokaryotic type KH domain (KH-domain type II)"/>
    <property type="match status" value="1"/>
</dbReference>
<dbReference type="Pfam" id="PF00189">
    <property type="entry name" value="Ribosomal_S3_C"/>
    <property type="match status" value="1"/>
</dbReference>
<protein>
    <recommendedName>
        <fullName evidence="7 8">Small ribosomal subunit protein uS3</fullName>
    </recommendedName>
</protein>
<dbReference type="GO" id="GO:0003735">
    <property type="term" value="F:structural constituent of ribosome"/>
    <property type="evidence" value="ECO:0007669"/>
    <property type="project" value="InterPro"/>
</dbReference>
<reference evidence="10 11" key="1">
    <citation type="submission" date="2017-09" db="EMBL/GenBank/DDBJ databases">
        <title>Depth-based differentiation of microbial function through sediment-hosted aquifers and enrichment of novel symbionts in the deep terrestrial subsurface.</title>
        <authorList>
            <person name="Probst A.J."/>
            <person name="Ladd B."/>
            <person name="Jarett J.K."/>
            <person name="Geller-Mcgrath D.E."/>
            <person name="Sieber C.M."/>
            <person name="Emerson J.B."/>
            <person name="Anantharaman K."/>
            <person name="Thomas B.C."/>
            <person name="Malmstrom R."/>
            <person name="Stieglmeier M."/>
            <person name="Klingl A."/>
            <person name="Woyke T."/>
            <person name="Ryan C.M."/>
            <person name="Banfield J.F."/>
        </authorList>
    </citation>
    <scope>NUCLEOTIDE SEQUENCE [LARGE SCALE GENOMIC DNA]</scope>
    <source>
        <strain evidence="10">CG23_combo_of_CG06-09_8_20_14_all_36_12</strain>
    </source>
</reference>
<comment type="function">
    <text evidence="6 8">Binds the lower part of the 30S subunit head. Binds mRNA in the 70S ribosome, positioning it for translation.</text>
</comment>
<evidence type="ECO:0000256" key="1">
    <source>
        <dbReference type="ARBA" id="ARBA00010761"/>
    </source>
</evidence>
<evidence type="ECO:0000256" key="3">
    <source>
        <dbReference type="ARBA" id="ARBA00022884"/>
    </source>
</evidence>
<dbReference type="EMBL" id="PCRS01000008">
    <property type="protein sequence ID" value="PIP25096.1"/>
    <property type="molecule type" value="Genomic_DNA"/>
</dbReference>
<keyword evidence="3 8" id="KW-0694">RNA-binding</keyword>
<keyword evidence="4 8" id="KW-0689">Ribosomal protein</keyword>
<dbReference type="InterPro" id="IPR001351">
    <property type="entry name" value="Ribosomal_uS3_C"/>
</dbReference>
<keyword evidence="2 8" id="KW-0699">rRNA-binding</keyword>
<evidence type="ECO:0000256" key="7">
    <source>
        <dbReference type="ARBA" id="ARBA00035257"/>
    </source>
</evidence>
<proteinExistence type="inferred from homology"/>
<dbReference type="CDD" id="cd02412">
    <property type="entry name" value="KH-II_30S_S3"/>
    <property type="match status" value="1"/>
</dbReference>
<dbReference type="AlphaFoldDB" id="A0A2G9Z0R9"/>
<dbReference type="InterPro" id="IPR009019">
    <property type="entry name" value="KH_sf_prok-type"/>
</dbReference>
<dbReference type="GO" id="GO:0019843">
    <property type="term" value="F:rRNA binding"/>
    <property type="evidence" value="ECO:0007669"/>
    <property type="project" value="UniProtKB-UniRule"/>
</dbReference>
<dbReference type="PANTHER" id="PTHR11760">
    <property type="entry name" value="30S/40S RIBOSOMAL PROTEIN S3"/>
    <property type="match status" value="1"/>
</dbReference>
<dbReference type="GO" id="GO:0022627">
    <property type="term" value="C:cytosolic small ribosomal subunit"/>
    <property type="evidence" value="ECO:0007669"/>
    <property type="project" value="TreeGrafter"/>
</dbReference>
<evidence type="ECO:0000256" key="4">
    <source>
        <dbReference type="ARBA" id="ARBA00022980"/>
    </source>
</evidence>
<dbReference type="HAMAP" id="MF_01309_B">
    <property type="entry name" value="Ribosomal_uS3_B"/>
    <property type="match status" value="1"/>
</dbReference>
<dbReference type="Pfam" id="PF07650">
    <property type="entry name" value="KH_2"/>
    <property type="match status" value="1"/>
</dbReference>
<dbReference type="InterPro" id="IPR005704">
    <property type="entry name" value="Ribosomal_uS3_bac-typ"/>
</dbReference>
<name>A0A2G9Z0R9_9BACT</name>
<evidence type="ECO:0000256" key="8">
    <source>
        <dbReference type="HAMAP-Rule" id="MF_01309"/>
    </source>
</evidence>